<sequence>MIWNICLVRNSVVLERTTFNHIQVITKSSLSCQSYHFCGKASSHGPVVHHPPSITFCWQMPPLEAIKVNVGATITNAKGLMGIIVCDHSKNFLFDEARWQFLSYPYHV</sequence>
<accession>A0A822ZXQ3</accession>
<evidence type="ECO:0000313" key="1">
    <source>
        <dbReference type="EMBL" id="DAD46688.1"/>
    </source>
</evidence>
<organism evidence="1 2">
    <name type="scientific">Nelumbo nucifera</name>
    <name type="common">Sacred lotus</name>
    <dbReference type="NCBI Taxonomy" id="4432"/>
    <lineage>
        <taxon>Eukaryota</taxon>
        <taxon>Viridiplantae</taxon>
        <taxon>Streptophyta</taxon>
        <taxon>Embryophyta</taxon>
        <taxon>Tracheophyta</taxon>
        <taxon>Spermatophyta</taxon>
        <taxon>Magnoliopsida</taxon>
        <taxon>Proteales</taxon>
        <taxon>Nelumbonaceae</taxon>
        <taxon>Nelumbo</taxon>
    </lineage>
</organism>
<comment type="caution">
    <text evidence="1">The sequence shown here is derived from an EMBL/GenBank/DDBJ whole genome shotgun (WGS) entry which is preliminary data.</text>
</comment>
<dbReference type="EMBL" id="DUZY01000008">
    <property type="protein sequence ID" value="DAD46688.1"/>
    <property type="molecule type" value="Genomic_DNA"/>
</dbReference>
<keyword evidence="2" id="KW-1185">Reference proteome</keyword>
<reference evidence="1 2" key="1">
    <citation type="journal article" date="2020" name="Mol. Biol. Evol.">
        <title>Distinct Expression and Methylation Patterns for Genes with Different Fates following a Single Whole-Genome Duplication in Flowering Plants.</title>
        <authorList>
            <person name="Shi T."/>
            <person name="Rahmani R.S."/>
            <person name="Gugger P.F."/>
            <person name="Wang M."/>
            <person name="Li H."/>
            <person name="Zhang Y."/>
            <person name="Li Z."/>
            <person name="Wang Q."/>
            <person name="Van de Peer Y."/>
            <person name="Marchal K."/>
            <person name="Chen J."/>
        </authorList>
    </citation>
    <scope>NUCLEOTIDE SEQUENCE [LARGE SCALE GENOMIC DNA]</scope>
    <source>
        <tissue evidence="1">Leaf</tissue>
    </source>
</reference>
<gene>
    <name evidence="1" type="ORF">HUJ06_016625</name>
</gene>
<evidence type="ECO:0000313" key="2">
    <source>
        <dbReference type="Proteomes" id="UP000607653"/>
    </source>
</evidence>
<protein>
    <submittedName>
        <fullName evidence="1">Uncharacterized protein</fullName>
    </submittedName>
</protein>
<dbReference type="Proteomes" id="UP000607653">
    <property type="component" value="Unassembled WGS sequence"/>
</dbReference>
<proteinExistence type="predicted"/>
<name>A0A822ZXQ3_NELNU</name>
<dbReference type="AlphaFoldDB" id="A0A822ZXQ3"/>